<dbReference type="Pfam" id="PF05036">
    <property type="entry name" value="SPOR"/>
    <property type="match status" value="1"/>
</dbReference>
<dbReference type="RefSeq" id="WP_382179071.1">
    <property type="nucleotide sequence ID" value="NZ_JBHRXX010000010.1"/>
</dbReference>
<keyword evidence="5" id="KW-1185">Reference proteome</keyword>
<reference evidence="5" key="1">
    <citation type="journal article" date="2019" name="Int. J. Syst. Evol. Microbiol.">
        <title>The Global Catalogue of Microorganisms (GCM) 10K type strain sequencing project: providing services to taxonomists for standard genome sequencing and annotation.</title>
        <authorList>
            <consortium name="The Broad Institute Genomics Platform"/>
            <consortium name="The Broad Institute Genome Sequencing Center for Infectious Disease"/>
            <person name="Wu L."/>
            <person name="Ma J."/>
        </authorList>
    </citation>
    <scope>NUCLEOTIDE SEQUENCE [LARGE SCALE GENOMIC DNA]</scope>
    <source>
        <strain evidence="5">KCTC 42501</strain>
    </source>
</reference>
<comment type="caution">
    <text evidence="4">The sequence shown here is derived from an EMBL/GenBank/DDBJ whole genome shotgun (WGS) entry which is preliminary data.</text>
</comment>
<dbReference type="InterPro" id="IPR007730">
    <property type="entry name" value="SPOR-like_dom"/>
</dbReference>
<proteinExistence type="predicted"/>
<accession>A0ABV7WBE7</accession>
<keyword evidence="2" id="KW-0812">Transmembrane</keyword>
<organism evidence="4 5">
    <name type="scientific">Hydrogenophaga luteola</name>
    <dbReference type="NCBI Taxonomy" id="1591122"/>
    <lineage>
        <taxon>Bacteria</taxon>
        <taxon>Pseudomonadati</taxon>
        <taxon>Pseudomonadota</taxon>
        <taxon>Betaproteobacteria</taxon>
        <taxon>Burkholderiales</taxon>
        <taxon>Comamonadaceae</taxon>
        <taxon>Hydrogenophaga</taxon>
    </lineage>
</organism>
<dbReference type="Gene3D" id="3.30.70.1070">
    <property type="entry name" value="Sporulation related repeat"/>
    <property type="match status" value="1"/>
</dbReference>
<gene>
    <name evidence="4" type="ORF">ACFOPI_22340</name>
</gene>
<evidence type="ECO:0000256" key="1">
    <source>
        <dbReference type="SAM" id="MobiDB-lite"/>
    </source>
</evidence>
<name>A0ABV7WBE7_9BURK</name>
<feature type="transmembrane region" description="Helical" evidence="2">
    <location>
        <begin position="155"/>
        <end position="175"/>
    </location>
</feature>
<sequence length="329" mass="34532">MNTGQNDPTGLPLSAASLYRAALGPAGASAYLPVIARFEERGRSALVWNTRAALGQLAWLAYWRLWGAAFAQAGLALALAAALGWLWARAEGVPTGIRVGLTASALVLWCALPGLWGMAWLHRGLRERVAAAVEQADSFQEAVERLERSEYGWRVAGLVAAAATLVVVALLAGAVGQQWRTAVAQAAQAQLPVPPQQQAPRVVPPPVASPTEVPPAPPAVPPVQDPVEPVAAVLAAPAAEPTPAGPEPVLRPRPRGFGVNVGMFAREANAQRARTLLVEAGLPVLEDPIESARGPLTRVRVGPFERREEAEAAAAKVRALGLEARVYAP</sequence>
<feature type="transmembrane region" description="Helical" evidence="2">
    <location>
        <begin position="65"/>
        <end position="87"/>
    </location>
</feature>
<dbReference type="EMBL" id="JBHRXX010000010">
    <property type="protein sequence ID" value="MFC3686347.1"/>
    <property type="molecule type" value="Genomic_DNA"/>
</dbReference>
<keyword evidence="2" id="KW-1133">Transmembrane helix</keyword>
<feature type="domain" description="SPOR" evidence="3">
    <location>
        <begin position="251"/>
        <end position="329"/>
    </location>
</feature>
<dbReference type="PROSITE" id="PS51724">
    <property type="entry name" value="SPOR"/>
    <property type="match status" value="1"/>
</dbReference>
<evidence type="ECO:0000259" key="3">
    <source>
        <dbReference type="PROSITE" id="PS51724"/>
    </source>
</evidence>
<evidence type="ECO:0000313" key="5">
    <source>
        <dbReference type="Proteomes" id="UP001595729"/>
    </source>
</evidence>
<dbReference type="Proteomes" id="UP001595729">
    <property type="component" value="Unassembled WGS sequence"/>
</dbReference>
<feature type="region of interest" description="Disordered" evidence="1">
    <location>
        <begin position="193"/>
        <end position="219"/>
    </location>
</feature>
<dbReference type="SUPFAM" id="SSF110997">
    <property type="entry name" value="Sporulation related repeat"/>
    <property type="match status" value="1"/>
</dbReference>
<dbReference type="InterPro" id="IPR036680">
    <property type="entry name" value="SPOR-like_sf"/>
</dbReference>
<keyword evidence="2" id="KW-0472">Membrane</keyword>
<feature type="transmembrane region" description="Helical" evidence="2">
    <location>
        <begin position="99"/>
        <end position="121"/>
    </location>
</feature>
<evidence type="ECO:0000313" key="4">
    <source>
        <dbReference type="EMBL" id="MFC3686347.1"/>
    </source>
</evidence>
<evidence type="ECO:0000256" key="2">
    <source>
        <dbReference type="SAM" id="Phobius"/>
    </source>
</evidence>
<protein>
    <submittedName>
        <fullName evidence="4">SPOR domain-containing protein</fullName>
    </submittedName>
</protein>